<proteinExistence type="inferred from homology"/>
<name>A0A7K3LYH3_9ACTN</name>
<evidence type="ECO:0000256" key="2">
    <source>
        <dbReference type="RuleBase" id="RU362080"/>
    </source>
</evidence>
<evidence type="ECO:0000313" key="3">
    <source>
        <dbReference type="EMBL" id="NDL55867.1"/>
    </source>
</evidence>
<accession>A0A7K3LYH3</accession>
<dbReference type="NCBIfam" id="TIGR01552">
    <property type="entry name" value="phd_fam"/>
    <property type="match status" value="1"/>
</dbReference>
<dbReference type="Proteomes" id="UP000460435">
    <property type="component" value="Unassembled WGS sequence"/>
</dbReference>
<sequence>MDWQVYEAKQRFSEVLRAVAEDGPQTITRHGEAIAVIIDIAEFHRLTQPRMNLTELLKGPPYLDDDAVQVLGEFEGERKRDFPRAIALEADE</sequence>
<protein>
    <recommendedName>
        <fullName evidence="2">Antitoxin</fullName>
    </recommendedName>
</protein>
<comment type="function">
    <text evidence="2">Antitoxin component of a type II toxin-antitoxin (TA) system.</text>
</comment>
<evidence type="ECO:0000313" key="4">
    <source>
        <dbReference type="Proteomes" id="UP000460435"/>
    </source>
</evidence>
<dbReference type="Gene3D" id="3.40.1620.10">
    <property type="entry name" value="YefM-like domain"/>
    <property type="match status" value="1"/>
</dbReference>
<dbReference type="EMBL" id="WLZY01000001">
    <property type="protein sequence ID" value="NDL55867.1"/>
    <property type="molecule type" value="Genomic_DNA"/>
</dbReference>
<organism evidence="3 4">
    <name type="scientific">Phytoactinopolyspora mesophila</name>
    <dbReference type="NCBI Taxonomy" id="2650750"/>
    <lineage>
        <taxon>Bacteria</taxon>
        <taxon>Bacillati</taxon>
        <taxon>Actinomycetota</taxon>
        <taxon>Actinomycetes</taxon>
        <taxon>Jiangellales</taxon>
        <taxon>Jiangellaceae</taxon>
        <taxon>Phytoactinopolyspora</taxon>
    </lineage>
</organism>
<comment type="caution">
    <text evidence="3">The sequence shown here is derived from an EMBL/GenBank/DDBJ whole genome shotgun (WGS) entry which is preliminary data.</text>
</comment>
<reference evidence="3 4" key="1">
    <citation type="submission" date="2019-11" db="EMBL/GenBank/DDBJ databases">
        <authorList>
            <person name="Li X.-J."/>
            <person name="Feng X.-M."/>
        </authorList>
    </citation>
    <scope>NUCLEOTIDE SEQUENCE [LARGE SCALE GENOMIC DNA]</scope>
    <source>
        <strain evidence="3 4">XMNu-373</strain>
    </source>
</reference>
<dbReference type="InterPro" id="IPR036165">
    <property type="entry name" value="YefM-like_sf"/>
</dbReference>
<evidence type="ECO:0000256" key="1">
    <source>
        <dbReference type="ARBA" id="ARBA00009981"/>
    </source>
</evidence>
<dbReference type="SUPFAM" id="SSF143120">
    <property type="entry name" value="YefM-like"/>
    <property type="match status" value="1"/>
</dbReference>
<comment type="similarity">
    <text evidence="1 2">Belongs to the phD/YefM antitoxin family.</text>
</comment>
<dbReference type="AlphaFoldDB" id="A0A7K3LYH3"/>
<dbReference type="Pfam" id="PF02604">
    <property type="entry name" value="PhdYeFM_antitox"/>
    <property type="match status" value="1"/>
</dbReference>
<gene>
    <name evidence="3" type="ORF">F7O44_02150</name>
</gene>
<keyword evidence="4" id="KW-1185">Reference proteome</keyword>
<dbReference type="InterPro" id="IPR006442">
    <property type="entry name" value="Antitoxin_Phd/YefM"/>
</dbReference>